<dbReference type="AlphaFoldDB" id="K5VQI6"/>
<dbReference type="Proteomes" id="UP000008370">
    <property type="component" value="Unassembled WGS sequence"/>
</dbReference>
<dbReference type="Pfam" id="PF14214">
    <property type="entry name" value="Helitron_like_N"/>
    <property type="match status" value="1"/>
</dbReference>
<dbReference type="OrthoDB" id="3366231at2759"/>
<organism evidence="2 3">
    <name type="scientific">Phanerochaete carnosa (strain HHB-10118-sp)</name>
    <name type="common">White-rot fungus</name>
    <name type="synonym">Peniophora carnosa</name>
    <dbReference type="NCBI Taxonomy" id="650164"/>
    <lineage>
        <taxon>Eukaryota</taxon>
        <taxon>Fungi</taxon>
        <taxon>Dikarya</taxon>
        <taxon>Basidiomycota</taxon>
        <taxon>Agaricomycotina</taxon>
        <taxon>Agaricomycetes</taxon>
        <taxon>Polyporales</taxon>
        <taxon>Phanerochaetaceae</taxon>
        <taxon>Phanerochaete</taxon>
    </lineage>
</organism>
<protein>
    <recommendedName>
        <fullName evidence="1">Helitron helicase-like domain-containing protein</fullName>
    </recommendedName>
</protein>
<keyword evidence="3" id="KW-1185">Reference proteome</keyword>
<feature type="domain" description="Helitron helicase-like" evidence="1">
    <location>
        <begin position="20"/>
        <end position="121"/>
    </location>
</feature>
<name>K5VQI6_PHACS</name>
<dbReference type="InParanoid" id="K5VQI6"/>
<dbReference type="HOGENOM" id="CLU_001324_3_3_1"/>
<dbReference type="STRING" id="650164.K5VQI6"/>
<evidence type="ECO:0000313" key="3">
    <source>
        <dbReference type="Proteomes" id="UP000008370"/>
    </source>
</evidence>
<evidence type="ECO:0000313" key="2">
    <source>
        <dbReference type="EMBL" id="EKM53738.1"/>
    </source>
</evidence>
<proteinExistence type="predicted"/>
<feature type="non-terminal residue" evidence="2">
    <location>
        <position position="1"/>
    </location>
</feature>
<evidence type="ECO:0000259" key="1">
    <source>
        <dbReference type="Pfam" id="PF14214"/>
    </source>
</evidence>
<sequence length="121" mass="13858">QHSIMTEDAELMSVDAVESTQNIYLPSSFLGFNCWASEQIADSLAIAAQYGTLMFFITMTCNLQWPEIQSQLQLEQSFAQIPLVIICVFKQMLKQFEQLFPTMFPNAGHLVYLIHSIEFQK</sequence>
<reference evidence="2 3" key="1">
    <citation type="journal article" date="2012" name="BMC Genomics">
        <title>Comparative genomics of the white-rot fungi, Phanerochaete carnosa and P. chrysosporium, to elucidate the genetic basis of the distinct wood types they colonize.</title>
        <authorList>
            <person name="Suzuki H."/>
            <person name="MacDonald J."/>
            <person name="Syed K."/>
            <person name="Salamov A."/>
            <person name="Hori C."/>
            <person name="Aerts A."/>
            <person name="Henrissat B."/>
            <person name="Wiebenga A."/>
            <person name="vanKuyk P.A."/>
            <person name="Barry K."/>
            <person name="Lindquist E."/>
            <person name="LaButti K."/>
            <person name="Lapidus A."/>
            <person name="Lucas S."/>
            <person name="Coutinho P."/>
            <person name="Gong Y."/>
            <person name="Samejima M."/>
            <person name="Mahadevan R."/>
            <person name="Abou-Zaid M."/>
            <person name="de Vries R.P."/>
            <person name="Igarashi K."/>
            <person name="Yadav J.S."/>
            <person name="Grigoriev I.V."/>
            <person name="Master E.R."/>
        </authorList>
    </citation>
    <scope>NUCLEOTIDE SEQUENCE [LARGE SCALE GENOMIC DNA]</scope>
    <source>
        <strain evidence="2 3">HHB-10118-sp</strain>
    </source>
</reference>
<dbReference type="GeneID" id="18921023"/>
<dbReference type="EMBL" id="JH930474">
    <property type="protein sequence ID" value="EKM53738.1"/>
    <property type="molecule type" value="Genomic_DNA"/>
</dbReference>
<dbReference type="RefSeq" id="XP_007398417.1">
    <property type="nucleotide sequence ID" value="XM_007398355.1"/>
</dbReference>
<accession>K5VQI6</accession>
<gene>
    <name evidence="2" type="ORF">PHACADRAFT_98722</name>
</gene>
<dbReference type="InterPro" id="IPR025476">
    <property type="entry name" value="Helitron_helicase-like"/>
</dbReference>
<dbReference type="KEGG" id="pco:PHACADRAFT_98722"/>